<dbReference type="Proteomes" id="UP001629113">
    <property type="component" value="Unassembled WGS sequence"/>
</dbReference>
<keyword evidence="1" id="KW-0677">Repeat</keyword>
<dbReference type="Gene3D" id="1.25.40.20">
    <property type="entry name" value="Ankyrin repeat-containing domain"/>
    <property type="match status" value="2"/>
</dbReference>
<evidence type="ECO:0000256" key="2">
    <source>
        <dbReference type="ARBA" id="ARBA00023043"/>
    </source>
</evidence>
<evidence type="ECO:0000313" key="3">
    <source>
        <dbReference type="EMBL" id="KAL3422703.1"/>
    </source>
</evidence>
<dbReference type="PANTHER" id="PTHR24198:SF165">
    <property type="entry name" value="ANKYRIN REPEAT-CONTAINING PROTEIN-RELATED"/>
    <property type="match status" value="1"/>
</dbReference>
<reference evidence="3 4" key="1">
    <citation type="submission" date="2024-06" db="EMBL/GenBank/DDBJ databases">
        <title>Complete genome of Phlyctema vagabunda strain 19-DSS-EL-015.</title>
        <authorList>
            <person name="Fiorenzani C."/>
        </authorList>
    </citation>
    <scope>NUCLEOTIDE SEQUENCE [LARGE SCALE GENOMIC DNA]</scope>
    <source>
        <strain evidence="3 4">19-DSS-EL-015</strain>
    </source>
</reference>
<dbReference type="Pfam" id="PF12796">
    <property type="entry name" value="Ank_2"/>
    <property type="match status" value="1"/>
</dbReference>
<accession>A0ABR4PHA9</accession>
<dbReference type="InterPro" id="IPR002110">
    <property type="entry name" value="Ankyrin_rpt"/>
</dbReference>
<proteinExistence type="predicted"/>
<dbReference type="PANTHER" id="PTHR24198">
    <property type="entry name" value="ANKYRIN REPEAT AND PROTEIN KINASE DOMAIN-CONTAINING PROTEIN"/>
    <property type="match status" value="1"/>
</dbReference>
<organism evidence="3 4">
    <name type="scientific">Phlyctema vagabunda</name>
    <dbReference type="NCBI Taxonomy" id="108571"/>
    <lineage>
        <taxon>Eukaryota</taxon>
        <taxon>Fungi</taxon>
        <taxon>Dikarya</taxon>
        <taxon>Ascomycota</taxon>
        <taxon>Pezizomycotina</taxon>
        <taxon>Leotiomycetes</taxon>
        <taxon>Helotiales</taxon>
        <taxon>Dermateaceae</taxon>
        <taxon>Phlyctema</taxon>
    </lineage>
</organism>
<keyword evidence="4" id="KW-1185">Reference proteome</keyword>
<dbReference type="EMBL" id="JBFCZG010000005">
    <property type="protein sequence ID" value="KAL3422703.1"/>
    <property type="molecule type" value="Genomic_DNA"/>
</dbReference>
<protein>
    <submittedName>
        <fullName evidence="3">Ankyrin repeat protein</fullName>
    </submittedName>
</protein>
<sequence length="153" mass="16271">MLLGILIAPGNIDNVKLLLPSHTTNTRECGSYGNPLYAAIIGHHKEIVSLLLSSGWDSNFKGGELGRLILAAAAEARLDCMALLLEKEVDLKVRDPWDRTALIISAGTLPTKAVKLLAAGSDINAADEYGVTPLISASMARACETVEVLLEFS</sequence>
<dbReference type="InterPro" id="IPR036770">
    <property type="entry name" value="Ankyrin_rpt-contain_sf"/>
</dbReference>
<comment type="caution">
    <text evidence="3">The sequence shown here is derived from an EMBL/GenBank/DDBJ whole genome shotgun (WGS) entry which is preliminary data.</text>
</comment>
<dbReference type="SUPFAM" id="SSF48403">
    <property type="entry name" value="Ankyrin repeat"/>
    <property type="match status" value="1"/>
</dbReference>
<evidence type="ECO:0000313" key="4">
    <source>
        <dbReference type="Proteomes" id="UP001629113"/>
    </source>
</evidence>
<evidence type="ECO:0000256" key="1">
    <source>
        <dbReference type="ARBA" id="ARBA00022737"/>
    </source>
</evidence>
<gene>
    <name evidence="3" type="ORF">PVAG01_06859</name>
</gene>
<name>A0ABR4PHA9_9HELO</name>
<keyword evidence="2" id="KW-0040">ANK repeat</keyword>